<evidence type="ECO:0000313" key="2">
    <source>
        <dbReference type="Proteomes" id="UP000828390"/>
    </source>
</evidence>
<keyword evidence="2" id="KW-1185">Reference proteome</keyword>
<protein>
    <submittedName>
        <fullName evidence="1">Uncharacterized protein</fullName>
    </submittedName>
</protein>
<dbReference type="EMBL" id="JAIWYP010000002">
    <property type="protein sequence ID" value="KAH3874411.1"/>
    <property type="molecule type" value="Genomic_DNA"/>
</dbReference>
<comment type="caution">
    <text evidence="1">The sequence shown here is derived from an EMBL/GenBank/DDBJ whole genome shotgun (WGS) entry which is preliminary data.</text>
</comment>
<accession>A0A9D4RMI4</accession>
<gene>
    <name evidence="1" type="ORF">DPMN_037654</name>
</gene>
<reference evidence="1" key="1">
    <citation type="journal article" date="2019" name="bioRxiv">
        <title>The Genome of the Zebra Mussel, Dreissena polymorpha: A Resource for Invasive Species Research.</title>
        <authorList>
            <person name="McCartney M.A."/>
            <person name="Auch B."/>
            <person name="Kono T."/>
            <person name="Mallez S."/>
            <person name="Zhang Y."/>
            <person name="Obille A."/>
            <person name="Becker A."/>
            <person name="Abrahante J.E."/>
            <person name="Garbe J."/>
            <person name="Badalamenti J.P."/>
            <person name="Herman A."/>
            <person name="Mangelson H."/>
            <person name="Liachko I."/>
            <person name="Sullivan S."/>
            <person name="Sone E.D."/>
            <person name="Koren S."/>
            <person name="Silverstein K.A.T."/>
            <person name="Beckman K.B."/>
            <person name="Gohl D.M."/>
        </authorList>
    </citation>
    <scope>NUCLEOTIDE SEQUENCE</scope>
    <source>
        <strain evidence="1">Duluth1</strain>
        <tissue evidence="1">Whole animal</tissue>
    </source>
</reference>
<organism evidence="1 2">
    <name type="scientific">Dreissena polymorpha</name>
    <name type="common">Zebra mussel</name>
    <name type="synonym">Mytilus polymorpha</name>
    <dbReference type="NCBI Taxonomy" id="45954"/>
    <lineage>
        <taxon>Eukaryota</taxon>
        <taxon>Metazoa</taxon>
        <taxon>Spiralia</taxon>
        <taxon>Lophotrochozoa</taxon>
        <taxon>Mollusca</taxon>
        <taxon>Bivalvia</taxon>
        <taxon>Autobranchia</taxon>
        <taxon>Heteroconchia</taxon>
        <taxon>Euheterodonta</taxon>
        <taxon>Imparidentia</taxon>
        <taxon>Neoheterodontei</taxon>
        <taxon>Myida</taxon>
        <taxon>Dreissenoidea</taxon>
        <taxon>Dreissenidae</taxon>
        <taxon>Dreissena</taxon>
    </lineage>
</organism>
<name>A0A9D4RMI4_DREPO</name>
<dbReference type="AlphaFoldDB" id="A0A9D4RMI4"/>
<evidence type="ECO:0000313" key="1">
    <source>
        <dbReference type="EMBL" id="KAH3874411.1"/>
    </source>
</evidence>
<reference evidence="1" key="2">
    <citation type="submission" date="2020-11" db="EMBL/GenBank/DDBJ databases">
        <authorList>
            <person name="McCartney M.A."/>
            <person name="Auch B."/>
            <person name="Kono T."/>
            <person name="Mallez S."/>
            <person name="Becker A."/>
            <person name="Gohl D.M."/>
            <person name="Silverstein K.A.T."/>
            <person name="Koren S."/>
            <person name="Bechman K.B."/>
            <person name="Herman A."/>
            <person name="Abrahante J.E."/>
            <person name="Garbe J."/>
        </authorList>
    </citation>
    <scope>NUCLEOTIDE SEQUENCE</scope>
    <source>
        <strain evidence="1">Duluth1</strain>
        <tissue evidence="1">Whole animal</tissue>
    </source>
</reference>
<proteinExistence type="predicted"/>
<dbReference type="Proteomes" id="UP000828390">
    <property type="component" value="Unassembled WGS sequence"/>
</dbReference>
<sequence length="78" mass="8532">MQLFGTVESSEQTFTVASKLEENITRNCDITAVCELPNGTIVLADAANKSLKLLNESFQLLSQCYLQRPPLDISVVGN</sequence>